<keyword evidence="3 8" id="KW-0479">Metal-binding</keyword>
<accession>U5QJ15</accession>
<dbReference type="GO" id="GO:0006633">
    <property type="term" value="P:fatty acid biosynthetic process"/>
    <property type="evidence" value="ECO:0007669"/>
    <property type="project" value="UniProtKB-UniRule"/>
</dbReference>
<dbReference type="InterPro" id="IPR008278">
    <property type="entry name" value="4-PPantetheinyl_Trfase_dom"/>
</dbReference>
<evidence type="ECO:0000256" key="6">
    <source>
        <dbReference type="ARBA" id="ARBA00023098"/>
    </source>
</evidence>
<dbReference type="HOGENOM" id="CLU_089696_3_1_3"/>
<keyword evidence="5 8" id="KW-0460">Magnesium</keyword>
<organism evidence="10 11">
    <name type="scientific">Gloeobacter kilaueensis (strain ATCC BAA-2537 / CCAP 1431/1 / ULC 316 / JS1)</name>
    <dbReference type="NCBI Taxonomy" id="1183438"/>
    <lineage>
        <taxon>Bacteria</taxon>
        <taxon>Bacillati</taxon>
        <taxon>Cyanobacteriota</taxon>
        <taxon>Cyanophyceae</taxon>
        <taxon>Gloeobacterales</taxon>
        <taxon>Gloeobacteraceae</taxon>
        <taxon>Gloeobacter</taxon>
    </lineage>
</organism>
<evidence type="ECO:0000256" key="4">
    <source>
        <dbReference type="ARBA" id="ARBA00022832"/>
    </source>
</evidence>
<keyword evidence="8" id="KW-0963">Cytoplasm</keyword>
<evidence type="ECO:0000256" key="5">
    <source>
        <dbReference type="ARBA" id="ARBA00022842"/>
    </source>
</evidence>
<feature type="domain" description="4'-phosphopantetheinyl transferase" evidence="9">
    <location>
        <begin position="6"/>
        <end position="122"/>
    </location>
</feature>
<dbReference type="HAMAP" id="MF_00101">
    <property type="entry name" value="AcpS"/>
    <property type="match status" value="1"/>
</dbReference>
<dbReference type="Proteomes" id="UP000017396">
    <property type="component" value="Chromosome"/>
</dbReference>
<dbReference type="GO" id="GO:0008897">
    <property type="term" value="F:holo-[acyl-carrier-protein] synthase activity"/>
    <property type="evidence" value="ECO:0007669"/>
    <property type="project" value="UniProtKB-UniRule"/>
</dbReference>
<evidence type="ECO:0000256" key="2">
    <source>
        <dbReference type="ARBA" id="ARBA00022679"/>
    </source>
</evidence>
<dbReference type="NCBIfam" id="TIGR00516">
    <property type="entry name" value="acpS"/>
    <property type="match status" value="1"/>
</dbReference>
<keyword evidence="11" id="KW-1185">Reference proteome</keyword>
<dbReference type="GO" id="GO:0005737">
    <property type="term" value="C:cytoplasm"/>
    <property type="evidence" value="ECO:0007669"/>
    <property type="project" value="UniProtKB-SubCell"/>
</dbReference>
<name>U5QJ15_GLOK1</name>
<evidence type="ECO:0000256" key="3">
    <source>
        <dbReference type="ARBA" id="ARBA00022723"/>
    </source>
</evidence>
<gene>
    <name evidence="8 10" type="primary">acpS</name>
    <name evidence="10" type="ORF">GKIL_2726</name>
</gene>
<dbReference type="PATRIC" id="fig|1183438.3.peg.2685"/>
<comment type="subcellular location">
    <subcellularLocation>
        <location evidence="8">Cytoplasm</location>
    </subcellularLocation>
</comment>
<keyword evidence="2 8" id="KW-0808">Transferase</keyword>
<dbReference type="AlphaFoldDB" id="U5QJ15"/>
<evidence type="ECO:0000256" key="7">
    <source>
        <dbReference type="ARBA" id="ARBA00023160"/>
    </source>
</evidence>
<dbReference type="EC" id="2.7.8.7" evidence="8"/>
<dbReference type="NCBIfam" id="TIGR00556">
    <property type="entry name" value="pantethn_trn"/>
    <property type="match status" value="1"/>
</dbReference>
<evidence type="ECO:0000259" key="9">
    <source>
        <dbReference type="Pfam" id="PF01648"/>
    </source>
</evidence>
<keyword evidence="1 8" id="KW-0444">Lipid biosynthesis</keyword>
<dbReference type="OrthoDB" id="517356at2"/>
<feature type="binding site" evidence="8">
    <location>
        <position position="60"/>
    </location>
    <ligand>
        <name>Mg(2+)</name>
        <dbReference type="ChEBI" id="CHEBI:18420"/>
    </ligand>
</feature>
<dbReference type="GO" id="GO:0000287">
    <property type="term" value="F:magnesium ion binding"/>
    <property type="evidence" value="ECO:0007669"/>
    <property type="project" value="UniProtKB-UniRule"/>
</dbReference>
<comment type="cofactor">
    <cofactor evidence="8">
        <name>Mg(2+)</name>
        <dbReference type="ChEBI" id="CHEBI:18420"/>
    </cofactor>
</comment>
<dbReference type="InterPro" id="IPR002582">
    <property type="entry name" value="ACPS"/>
</dbReference>
<dbReference type="KEGG" id="glj:GKIL_2726"/>
<reference evidence="10 11" key="1">
    <citation type="journal article" date="2013" name="PLoS ONE">
        <title>Cultivation and Complete Genome Sequencing of Gloeobacter kilaueensis sp. nov., from a Lava Cave in Kilauea Caldera, Hawai'i.</title>
        <authorList>
            <person name="Saw J.H."/>
            <person name="Schatz M."/>
            <person name="Brown M.V."/>
            <person name="Kunkel D.D."/>
            <person name="Foster J.S."/>
            <person name="Shick H."/>
            <person name="Christensen S."/>
            <person name="Hou S."/>
            <person name="Wan X."/>
            <person name="Donachie S.P."/>
        </authorList>
    </citation>
    <scope>NUCLEOTIDE SEQUENCE [LARGE SCALE GENOMIC DNA]</scope>
    <source>
        <strain evidence="11">JS</strain>
    </source>
</reference>
<dbReference type="EMBL" id="CP003587">
    <property type="protein sequence ID" value="AGY58972.1"/>
    <property type="molecule type" value="Genomic_DNA"/>
</dbReference>
<dbReference type="InterPro" id="IPR004568">
    <property type="entry name" value="Ppantetheine-prot_Trfase_dom"/>
</dbReference>
<keyword evidence="7 8" id="KW-0275">Fatty acid biosynthesis</keyword>
<evidence type="ECO:0000256" key="1">
    <source>
        <dbReference type="ARBA" id="ARBA00022516"/>
    </source>
</evidence>
<dbReference type="Pfam" id="PF01648">
    <property type="entry name" value="ACPS"/>
    <property type="match status" value="1"/>
</dbReference>
<evidence type="ECO:0000313" key="11">
    <source>
        <dbReference type="Proteomes" id="UP000017396"/>
    </source>
</evidence>
<evidence type="ECO:0000313" key="10">
    <source>
        <dbReference type="EMBL" id="AGY58972.1"/>
    </source>
</evidence>
<proteinExistence type="inferred from homology"/>
<dbReference type="InterPro" id="IPR037143">
    <property type="entry name" value="4-PPantetheinyl_Trfase_dom_sf"/>
</dbReference>
<keyword evidence="6 8" id="KW-0443">Lipid metabolism</keyword>
<dbReference type="RefSeq" id="WP_023174182.1">
    <property type="nucleotide sequence ID" value="NC_022600.1"/>
</dbReference>
<dbReference type="SUPFAM" id="SSF56214">
    <property type="entry name" value="4'-phosphopantetheinyl transferase"/>
    <property type="match status" value="1"/>
</dbReference>
<comment type="catalytic activity">
    <reaction evidence="8">
        <text>apo-[ACP] + CoA = holo-[ACP] + adenosine 3',5'-bisphosphate + H(+)</text>
        <dbReference type="Rhea" id="RHEA:12068"/>
        <dbReference type="Rhea" id="RHEA-COMP:9685"/>
        <dbReference type="Rhea" id="RHEA-COMP:9690"/>
        <dbReference type="ChEBI" id="CHEBI:15378"/>
        <dbReference type="ChEBI" id="CHEBI:29999"/>
        <dbReference type="ChEBI" id="CHEBI:57287"/>
        <dbReference type="ChEBI" id="CHEBI:58343"/>
        <dbReference type="ChEBI" id="CHEBI:64479"/>
        <dbReference type="EC" id="2.7.8.7"/>
    </reaction>
</comment>
<comment type="similarity">
    <text evidence="8">Belongs to the P-Pant transferase superfamily. AcpS family.</text>
</comment>
<dbReference type="Gene3D" id="3.90.470.20">
    <property type="entry name" value="4'-phosphopantetheinyl transferase domain"/>
    <property type="match status" value="1"/>
</dbReference>
<comment type="function">
    <text evidence="8">Transfers the 4'-phosphopantetheine moiety from coenzyme A to a Ser of acyl-carrier-protein.</text>
</comment>
<dbReference type="eggNOG" id="COG0736">
    <property type="taxonomic scope" value="Bacteria"/>
</dbReference>
<keyword evidence="4 8" id="KW-0276">Fatty acid metabolism</keyword>
<feature type="binding site" evidence="8">
    <location>
        <position position="10"/>
    </location>
    <ligand>
        <name>Mg(2+)</name>
        <dbReference type="ChEBI" id="CHEBI:18420"/>
    </ligand>
</feature>
<dbReference type="STRING" id="1183438.GKIL_2726"/>
<sequence>MVFLHRVGTDLVYIPRIADLYERYGEQFLDRVYTEHEQGYALSAKRHLASRLAGRWAAKEAVSKALGTGWRGVGYRDIEVVRLGSGEPTIHLHGRAARRVERYGPLDWQVSFSHDRDYAVATVSVLSKL</sequence>
<protein>
    <recommendedName>
        <fullName evidence="8">Holo-[acyl-carrier-protein] synthase</fullName>
        <shortName evidence="8">Holo-ACP synthase</shortName>
        <ecNumber evidence="8">2.7.8.7</ecNumber>
    </recommendedName>
    <alternativeName>
        <fullName evidence="8">4'-phosphopantetheinyl transferase AcpS</fullName>
    </alternativeName>
</protein>
<evidence type="ECO:0000256" key="8">
    <source>
        <dbReference type="HAMAP-Rule" id="MF_00101"/>
    </source>
</evidence>